<evidence type="ECO:0000256" key="3">
    <source>
        <dbReference type="ARBA" id="ARBA00022553"/>
    </source>
</evidence>
<keyword evidence="6" id="KW-1185">Reference proteome</keyword>
<dbReference type="Gene3D" id="3.30.559.30">
    <property type="entry name" value="Nonribosomal peptide synthetase, condensation domain"/>
    <property type="match status" value="2"/>
</dbReference>
<dbReference type="Proteomes" id="UP000194266">
    <property type="component" value="Unassembled WGS sequence"/>
</dbReference>
<dbReference type="SUPFAM" id="SSF47336">
    <property type="entry name" value="ACP-like"/>
    <property type="match status" value="1"/>
</dbReference>
<dbReference type="PANTHER" id="PTHR45527:SF1">
    <property type="entry name" value="FATTY ACID SYNTHASE"/>
    <property type="match status" value="1"/>
</dbReference>
<gene>
    <name evidence="5" type="ORF">OQI_04130</name>
</gene>
<dbReference type="InterPro" id="IPR010071">
    <property type="entry name" value="AA_adenyl_dom"/>
</dbReference>
<dbReference type="InterPro" id="IPR006162">
    <property type="entry name" value="Ppantetheine_attach_site"/>
</dbReference>
<dbReference type="RefSeq" id="WP_143659689.1">
    <property type="nucleotide sequence ID" value="NZ_MRYD01000011.1"/>
</dbReference>
<comment type="cofactor">
    <cofactor evidence="1">
        <name>pantetheine 4'-phosphate</name>
        <dbReference type="ChEBI" id="CHEBI:47942"/>
    </cofactor>
</comment>
<dbReference type="Pfam" id="PF13193">
    <property type="entry name" value="AMP-binding_C"/>
    <property type="match status" value="1"/>
</dbReference>
<dbReference type="CDD" id="cd19540">
    <property type="entry name" value="LCL_NRPS-like"/>
    <property type="match status" value="1"/>
</dbReference>
<proteinExistence type="predicted"/>
<dbReference type="Gene3D" id="2.30.38.10">
    <property type="entry name" value="Luciferase, Domain 3"/>
    <property type="match status" value="1"/>
</dbReference>
<dbReference type="Gene3D" id="3.40.50.980">
    <property type="match status" value="2"/>
</dbReference>
<feature type="non-terminal residue" evidence="5">
    <location>
        <position position="1463"/>
    </location>
</feature>
<reference evidence="5 6" key="1">
    <citation type="submission" date="2016-12" db="EMBL/GenBank/DDBJ databases">
        <title>Genome Mining:The Detection of Biosynthetic Gene Clusters to Aid in the Expression of Curamycin A produced by Streptomyces sp. strain CZA14.</title>
        <authorList>
            <person name="Durrell K.A."/>
            <person name="Kirby B.M."/>
            <person name="Khan W."/>
            <person name="Mthethwa T."/>
            <person name="Le Roes-Hill M."/>
        </authorList>
    </citation>
    <scope>NUCLEOTIDE SEQUENCE [LARGE SCALE GENOMIC DNA]</scope>
    <source>
        <strain evidence="5 6">CZA14</strain>
    </source>
</reference>
<comment type="caution">
    <text evidence="5">The sequence shown here is derived from an EMBL/GenBank/DDBJ whole genome shotgun (WGS) entry which is preliminary data.</text>
</comment>
<accession>A0ABX3YSD9</accession>
<dbReference type="PROSITE" id="PS00012">
    <property type="entry name" value="PHOSPHOPANTETHEINE"/>
    <property type="match status" value="1"/>
</dbReference>
<dbReference type="SMART" id="SM00823">
    <property type="entry name" value="PKS_PP"/>
    <property type="match status" value="1"/>
</dbReference>
<keyword evidence="2" id="KW-0596">Phosphopantetheine</keyword>
<name>A0ABX3YSD9_9ACTN</name>
<dbReference type="InterPro" id="IPR009081">
    <property type="entry name" value="PP-bd_ACP"/>
</dbReference>
<dbReference type="Gene3D" id="3.30.559.10">
    <property type="entry name" value="Chloramphenicol acetyltransferase-like domain"/>
    <property type="match status" value="2"/>
</dbReference>
<dbReference type="InterPro" id="IPR020845">
    <property type="entry name" value="AMP-binding_CS"/>
</dbReference>
<dbReference type="InterPro" id="IPR000873">
    <property type="entry name" value="AMP-dep_synth/lig_dom"/>
</dbReference>
<dbReference type="NCBIfam" id="TIGR01733">
    <property type="entry name" value="AA-adenyl-dom"/>
    <property type="match status" value="1"/>
</dbReference>
<dbReference type="Pfam" id="PF00550">
    <property type="entry name" value="PP-binding"/>
    <property type="match status" value="1"/>
</dbReference>
<evidence type="ECO:0000259" key="4">
    <source>
        <dbReference type="PROSITE" id="PS50075"/>
    </source>
</evidence>
<feature type="domain" description="Carrier" evidence="4">
    <location>
        <begin position="966"/>
        <end position="1041"/>
    </location>
</feature>
<keyword evidence="3" id="KW-0597">Phosphoprotein</keyword>
<dbReference type="PROSITE" id="PS50075">
    <property type="entry name" value="CARRIER"/>
    <property type="match status" value="1"/>
</dbReference>
<dbReference type="SUPFAM" id="SSF56801">
    <property type="entry name" value="Acetyl-CoA synthetase-like"/>
    <property type="match status" value="1"/>
</dbReference>
<evidence type="ECO:0000256" key="1">
    <source>
        <dbReference type="ARBA" id="ARBA00001957"/>
    </source>
</evidence>
<evidence type="ECO:0000313" key="5">
    <source>
        <dbReference type="EMBL" id="OSZ61699.1"/>
    </source>
</evidence>
<dbReference type="CDD" id="cd05930">
    <property type="entry name" value="A_NRPS"/>
    <property type="match status" value="1"/>
</dbReference>
<dbReference type="InterPro" id="IPR036736">
    <property type="entry name" value="ACP-like_sf"/>
</dbReference>
<dbReference type="Gene3D" id="3.30.300.30">
    <property type="match status" value="1"/>
</dbReference>
<dbReference type="PANTHER" id="PTHR45527">
    <property type="entry name" value="NONRIBOSOMAL PEPTIDE SYNTHETASE"/>
    <property type="match status" value="1"/>
</dbReference>
<evidence type="ECO:0000256" key="2">
    <source>
        <dbReference type="ARBA" id="ARBA00022450"/>
    </source>
</evidence>
<dbReference type="InterPro" id="IPR023213">
    <property type="entry name" value="CAT-like_dom_sf"/>
</dbReference>
<dbReference type="PROSITE" id="PS00455">
    <property type="entry name" value="AMP_BINDING"/>
    <property type="match status" value="1"/>
</dbReference>
<dbReference type="EMBL" id="MRYD01000011">
    <property type="protein sequence ID" value="OSZ61699.1"/>
    <property type="molecule type" value="Genomic_DNA"/>
</dbReference>
<dbReference type="InterPro" id="IPR020806">
    <property type="entry name" value="PKS_PP-bd"/>
</dbReference>
<protein>
    <submittedName>
        <fullName evidence="5">Non-ribosomal peptide synthetase</fullName>
    </submittedName>
</protein>
<organism evidence="5 6">
    <name type="scientific">Streptomyces pharetrae CZA14</name>
    <dbReference type="NCBI Taxonomy" id="1144883"/>
    <lineage>
        <taxon>Bacteria</taxon>
        <taxon>Bacillati</taxon>
        <taxon>Actinomycetota</taxon>
        <taxon>Actinomycetes</taxon>
        <taxon>Kitasatosporales</taxon>
        <taxon>Streptomycetaceae</taxon>
        <taxon>Streptomyces</taxon>
    </lineage>
</organism>
<dbReference type="SUPFAM" id="SSF52777">
    <property type="entry name" value="CoA-dependent acyltransferases"/>
    <property type="match status" value="4"/>
</dbReference>
<sequence>MSRNPRKIEDILSLAPLQEGLLFHSIYDEGGLDPYVVQISFDIDGDLDPAALRAAARQLLARHANLRVAFRQRKNGDWAQIVMRDAPLPWTETDLSGLPEDERAEAAAAAVAADRATRFDVARPPLLRFTLLRLGPARHRLVLTNHHLLMDGWSLPVLMGELFTLYDTGGDLTALPPVRPYRDHLAWLERQDKDAARAAWRDAFADLAEPTHVAPDAGRAAVAGAEVTAVLDGDATATLGALARSRGITLNSVVQAAWGIALSTHTGRDDIVFGTTVSGRPPEIDGVERMVGLFINTLPTRVRVRPAESLAALLARVQDEQARLTAHQHLGLAEIQRVVGHGDLFDTSMVFQNYPVSRTGTAGTGIGAAISLAPGKNREATHYPLLLIASARDTMRFRLNYRPDVFDEGTAQRVLDRFVRVLHGLIADPDQPVGRLALLGDDERHEALVRWNDTAHDVPDQVTILDLFREQAARTPDAPAVSGPDGTLDYATLDARSSRLAHLLVARGAAPERFVAIALPRTAEMVVALLAVLKTGAAYLPVDPDYPAERIAFMLDDTRPTLLITTRDLAPALPGTGTPHLLLDDPALAEDMAARPAAGPTDADRDGRLLPAHPAYVIYTSGSTGRPKGVVIEHRSLAAYLQWARHAYPAMTGTSLLHSPISFDLTVTALYTTLVSGGLVRVTDLDESAADGPAPSFLKGTPSVLALLEALPADASPNRLIMLGGELLLGEVIDRWRARHPDADVLNVYGATEATVNSVQHLIPAGTPSPTGPVPVGRPFWNTRVHILDSALRPVPAGVPGEAYIAGTGLARGYWHRAGLTAERFVADPYGPPGSRMYRTGDVLRRNHDGLLEFVGRGDGQVKLRGYRIELGEIEAVLAAHDHVTQAAVLLREDQPGDKRLVAYAATGGRTVTADDLRTLATARLPEYMVPSAFVVLDDMPLTPNGKLDRRALPVPEYGADTGGRAPRSPREEILCGLFADVLGLETVSIDDDFFQLGGHSLLATKLVSRIRSVLGAELAIRQLFDTPTVAGLSGALDTGNGHARPALTAAVPRPERIPLSYAQQRLWFLHQFEGPSAAYNSPVALRLTGALDHDALRRAVTDLTARHESLRTVFAEDTEGPHQIVLDPADTVDLTVVRTDEAGLDAALSQAARHAFDLTKDAPLRVWLFELGAAEHVLLLLTHHVATDAWSRAPLARDLTTAYAARAAGEAPVWEPLPVQYADYSLWQHELFGPNDGPAGEITRQLDHWKRTLAGLPEELSLPYDRPRPATATYAGDTLTFDLPPDLHGRLTRVAREHRASLFMVLQAALVGLLSRLGAGTDIPLGTPIAGRTDDALDDLVGFFVNTLVLRTDVSGDPTFAELIERVRVADLDAYAHQDLPFERLVEAVNPERSLARHPLFQTMLNLNNAGPVEALDEIAKLPGLTVRHEPVETDRVKFDLGFSFAEAHSGLRGSLQYSTDL</sequence>
<dbReference type="CDD" id="cd19543">
    <property type="entry name" value="DCL_NRPS"/>
    <property type="match status" value="1"/>
</dbReference>
<dbReference type="InterPro" id="IPR001242">
    <property type="entry name" value="Condensation_dom"/>
</dbReference>
<dbReference type="InterPro" id="IPR025110">
    <property type="entry name" value="AMP-bd_C"/>
</dbReference>
<dbReference type="Pfam" id="PF00668">
    <property type="entry name" value="Condensation"/>
    <property type="match status" value="2"/>
</dbReference>
<dbReference type="Pfam" id="PF00501">
    <property type="entry name" value="AMP-binding"/>
    <property type="match status" value="1"/>
</dbReference>
<evidence type="ECO:0000313" key="6">
    <source>
        <dbReference type="Proteomes" id="UP000194266"/>
    </source>
</evidence>
<dbReference type="InterPro" id="IPR045851">
    <property type="entry name" value="AMP-bd_C_sf"/>
</dbReference>
<dbReference type="Gene3D" id="1.10.1200.10">
    <property type="entry name" value="ACP-like"/>
    <property type="match status" value="1"/>
</dbReference>